<name>A0ABC8QLF7_9AQUA</name>
<dbReference type="InterPro" id="IPR011009">
    <property type="entry name" value="Kinase-like_dom_sf"/>
</dbReference>
<proteinExistence type="predicted"/>
<keyword evidence="3" id="KW-1185">Reference proteome</keyword>
<dbReference type="Pfam" id="PF00069">
    <property type="entry name" value="Pkinase"/>
    <property type="match status" value="1"/>
</dbReference>
<accession>A0ABC8QLF7</accession>
<feature type="domain" description="Protein kinase" evidence="1">
    <location>
        <begin position="1"/>
        <end position="242"/>
    </location>
</feature>
<dbReference type="EMBL" id="CAUOFW020000026">
    <property type="protein sequence ID" value="CAK9133469.1"/>
    <property type="molecule type" value="Genomic_DNA"/>
</dbReference>
<evidence type="ECO:0000313" key="2">
    <source>
        <dbReference type="EMBL" id="CAK9133469.1"/>
    </source>
</evidence>
<sequence>MNSADFSFELGLFPCPTDDISGSTISEFVHKQWVAEVQFLGVVEHPNLVKFIGYCTVDGERGIQRLLILRGAAQGLSYLHEEFEAQVIYRAFKSSNVLLDEDFKPKLSDFGLARGRPTGGHSHVSTVVVRNYGYAAPDYIQTGHLTTESDVWCFRVVLYEVLTGRQSLERNRPISEQTLLHWVKQFPADSKKFGLIMDPRLDNRYSLSAARKIAKLADSCLLKSAKDRPKMSLVLESLKQIIEVSDRESHSNSRFECVEDDPADASKNLNQMAPPESTKRRLTQLAKLGEHGGRISRRGFLIMHRTKVP</sequence>
<dbReference type="Proteomes" id="UP001642360">
    <property type="component" value="Unassembled WGS sequence"/>
</dbReference>
<dbReference type="SUPFAM" id="SSF56112">
    <property type="entry name" value="Protein kinase-like (PK-like)"/>
    <property type="match status" value="1"/>
</dbReference>
<dbReference type="AlphaFoldDB" id="A0ABC8QLF7"/>
<dbReference type="PROSITE" id="PS50011">
    <property type="entry name" value="PROTEIN_KINASE_DOM"/>
    <property type="match status" value="1"/>
</dbReference>
<dbReference type="PANTHER" id="PTHR45621">
    <property type="entry name" value="OS01G0588500 PROTEIN-RELATED"/>
    <property type="match status" value="1"/>
</dbReference>
<reference evidence="2 3" key="1">
    <citation type="submission" date="2024-02" db="EMBL/GenBank/DDBJ databases">
        <authorList>
            <person name="Vignale AGUSTIN F."/>
            <person name="Sosa J E."/>
            <person name="Modenutti C."/>
        </authorList>
    </citation>
    <scope>NUCLEOTIDE SEQUENCE [LARGE SCALE GENOMIC DNA]</scope>
</reference>
<evidence type="ECO:0000313" key="3">
    <source>
        <dbReference type="Proteomes" id="UP001642360"/>
    </source>
</evidence>
<evidence type="ECO:0000259" key="1">
    <source>
        <dbReference type="PROSITE" id="PS50011"/>
    </source>
</evidence>
<organism evidence="2 3">
    <name type="scientific">Ilex paraguariensis</name>
    <name type="common">yerba mate</name>
    <dbReference type="NCBI Taxonomy" id="185542"/>
    <lineage>
        <taxon>Eukaryota</taxon>
        <taxon>Viridiplantae</taxon>
        <taxon>Streptophyta</taxon>
        <taxon>Embryophyta</taxon>
        <taxon>Tracheophyta</taxon>
        <taxon>Spermatophyta</taxon>
        <taxon>Magnoliopsida</taxon>
        <taxon>eudicotyledons</taxon>
        <taxon>Gunneridae</taxon>
        <taxon>Pentapetalae</taxon>
        <taxon>asterids</taxon>
        <taxon>campanulids</taxon>
        <taxon>Aquifoliales</taxon>
        <taxon>Aquifoliaceae</taxon>
        <taxon>Ilex</taxon>
    </lineage>
</organism>
<comment type="caution">
    <text evidence="2">The sequence shown here is derived from an EMBL/GenBank/DDBJ whole genome shotgun (WGS) entry which is preliminary data.</text>
</comment>
<dbReference type="InterPro" id="IPR000719">
    <property type="entry name" value="Prot_kinase_dom"/>
</dbReference>
<dbReference type="Gene3D" id="3.30.200.20">
    <property type="entry name" value="Phosphorylase Kinase, domain 1"/>
    <property type="match status" value="1"/>
</dbReference>
<gene>
    <name evidence="2" type="ORF">ILEXP_LOCUS383</name>
</gene>
<protein>
    <recommendedName>
        <fullName evidence="1">Protein kinase domain-containing protein</fullName>
    </recommendedName>
</protein>
<dbReference type="InterPro" id="IPR050823">
    <property type="entry name" value="Plant_Ser_Thr_Prot_Kinase"/>
</dbReference>
<dbReference type="Gene3D" id="1.10.510.10">
    <property type="entry name" value="Transferase(Phosphotransferase) domain 1"/>
    <property type="match status" value="1"/>
</dbReference>